<dbReference type="SUPFAM" id="SSF51735">
    <property type="entry name" value="NAD(P)-binding Rossmann-fold domains"/>
    <property type="match status" value="1"/>
</dbReference>
<evidence type="ECO:0000313" key="5">
    <source>
        <dbReference type="Proteomes" id="UP000639396"/>
    </source>
</evidence>
<dbReference type="InterPro" id="IPR000683">
    <property type="entry name" value="Gfo/Idh/MocA-like_OxRdtase_N"/>
</dbReference>
<evidence type="ECO:0000259" key="3">
    <source>
        <dbReference type="Pfam" id="PF22725"/>
    </source>
</evidence>
<dbReference type="GO" id="GO:0000166">
    <property type="term" value="F:nucleotide binding"/>
    <property type="evidence" value="ECO:0007669"/>
    <property type="project" value="InterPro"/>
</dbReference>
<dbReference type="InterPro" id="IPR050463">
    <property type="entry name" value="Gfo/Idh/MocA_oxidrdct_glycsds"/>
</dbReference>
<evidence type="ECO:0000256" key="1">
    <source>
        <dbReference type="ARBA" id="ARBA00023002"/>
    </source>
</evidence>
<dbReference type="RefSeq" id="WP_190929006.1">
    <property type="nucleotide sequence ID" value="NZ_JACXJA010000019.1"/>
</dbReference>
<dbReference type="Gene3D" id="3.30.360.10">
    <property type="entry name" value="Dihydrodipicolinate Reductase, domain 2"/>
    <property type="match status" value="1"/>
</dbReference>
<proteinExistence type="predicted"/>
<organism evidence="4 5">
    <name type="scientific">Paenibacillus oceani</name>
    <dbReference type="NCBI Taxonomy" id="2772510"/>
    <lineage>
        <taxon>Bacteria</taxon>
        <taxon>Bacillati</taxon>
        <taxon>Bacillota</taxon>
        <taxon>Bacilli</taxon>
        <taxon>Bacillales</taxon>
        <taxon>Paenibacillaceae</taxon>
        <taxon>Paenibacillus</taxon>
    </lineage>
</organism>
<dbReference type="EMBL" id="JACXJA010000019">
    <property type="protein sequence ID" value="MBD2863375.1"/>
    <property type="molecule type" value="Genomic_DNA"/>
</dbReference>
<protein>
    <submittedName>
        <fullName evidence="4">Gfo/Idh/MocA family oxidoreductase</fullName>
    </submittedName>
</protein>
<dbReference type="AlphaFoldDB" id="A0A927H060"/>
<dbReference type="InterPro" id="IPR055170">
    <property type="entry name" value="GFO_IDH_MocA-like_dom"/>
</dbReference>
<gene>
    <name evidence="4" type="ORF">IDH45_15385</name>
</gene>
<dbReference type="GO" id="GO:0016491">
    <property type="term" value="F:oxidoreductase activity"/>
    <property type="evidence" value="ECO:0007669"/>
    <property type="project" value="UniProtKB-KW"/>
</dbReference>
<dbReference type="InterPro" id="IPR036291">
    <property type="entry name" value="NAD(P)-bd_dom_sf"/>
</dbReference>
<dbReference type="PANTHER" id="PTHR43818">
    <property type="entry name" value="BCDNA.GH03377"/>
    <property type="match status" value="1"/>
</dbReference>
<sequence length="347" mass="38445">MNPIRMGLIGCGGMGGGHVLGAASLSGRLKVTAVCDIEPERADRAAQSMGAASAVTDYRDLLDDVDAVLIALPHHLHYEVGLACLEAGKHVLMEKPMCNTEEQCIGLIEAAERNGNVLMTAYPVRFWPIVRKMKELIDNRTYGEPFHMSIYTEQFTRFPAGHWTESADKLGGGQLFSHGCHYIDLLLWFLGRPVKGFHLGTRLGTPWMEREGTSDLAIEFESGAVGYHFGTWGARGTRIGYAIHIHCTEGMLEFNRAEGKLYLHSHIVEERANLDTASRTRVLMEDNAPGKKTQYELEHFLDCIDAGQQPDTDGYDSLQGLRVIWKLYEAERAGTIADLRGLGLAVR</sequence>
<dbReference type="Pfam" id="PF01408">
    <property type="entry name" value="GFO_IDH_MocA"/>
    <property type="match status" value="1"/>
</dbReference>
<dbReference type="Proteomes" id="UP000639396">
    <property type="component" value="Unassembled WGS sequence"/>
</dbReference>
<keyword evidence="1" id="KW-0560">Oxidoreductase</keyword>
<accession>A0A927H060</accession>
<comment type="caution">
    <text evidence="4">The sequence shown here is derived from an EMBL/GenBank/DDBJ whole genome shotgun (WGS) entry which is preliminary data.</text>
</comment>
<name>A0A927H060_9BACL</name>
<evidence type="ECO:0000259" key="2">
    <source>
        <dbReference type="Pfam" id="PF01408"/>
    </source>
</evidence>
<dbReference type="Gene3D" id="3.40.50.720">
    <property type="entry name" value="NAD(P)-binding Rossmann-like Domain"/>
    <property type="match status" value="1"/>
</dbReference>
<evidence type="ECO:0000313" key="4">
    <source>
        <dbReference type="EMBL" id="MBD2863375.1"/>
    </source>
</evidence>
<reference evidence="4" key="1">
    <citation type="submission" date="2020-09" db="EMBL/GenBank/DDBJ databases">
        <title>A novel bacterium of genus Paenibacillus, isolated from South China Sea.</title>
        <authorList>
            <person name="Huang H."/>
            <person name="Mo K."/>
            <person name="Hu Y."/>
        </authorList>
    </citation>
    <scope>NUCLEOTIDE SEQUENCE</scope>
    <source>
        <strain evidence="4">IB182363</strain>
    </source>
</reference>
<dbReference type="PANTHER" id="PTHR43818:SF11">
    <property type="entry name" value="BCDNA.GH03377"/>
    <property type="match status" value="1"/>
</dbReference>
<dbReference type="SUPFAM" id="SSF55347">
    <property type="entry name" value="Glyceraldehyde-3-phosphate dehydrogenase-like, C-terminal domain"/>
    <property type="match status" value="1"/>
</dbReference>
<feature type="domain" description="Gfo/Idh/MocA-like oxidoreductase N-terminal" evidence="2">
    <location>
        <begin position="4"/>
        <end position="121"/>
    </location>
</feature>
<keyword evidence="5" id="KW-1185">Reference proteome</keyword>
<feature type="domain" description="GFO/IDH/MocA-like oxidoreductase" evidence="3">
    <location>
        <begin position="130"/>
        <end position="253"/>
    </location>
</feature>
<dbReference type="Pfam" id="PF22725">
    <property type="entry name" value="GFO_IDH_MocA_C3"/>
    <property type="match status" value="1"/>
</dbReference>